<gene>
    <name evidence="1" type="ORF">NBRC111893_939</name>
</gene>
<dbReference type="AlphaFoldDB" id="A0A401FKB5"/>
<keyword evidence="2" id="KW-1185">Reference proteome</keyword>
<dbReference type="OrthoDB" id="2334261at2"/>
<protein>
    <submittedName>
        <fullName evidence="1">Uncharacterized protein</fullName>
    </submittedName>
</protein>
<reference evidence="1 2" key="1">
    <citation type="submission" date="2017-11" db="EMBL/GenBank/DDBJ databases">
        <title>Draft Genome Sequence of Lactobacillus curieae NBRC 111893 isolated from Koso, a Japanese sugar-Vegetable Fermented Beverage.</title>
        <authorList>
            <person name="Chiou T.Y."/>
            <person name="Oshima K."/>
            <person name="Suda W."/>
            <person name="Hattori M."/>
            <person name="Takahashi T."/>
        </authorList>
    </citation>
    <scope>NUCLEOTIDE SEQUENCE [LARGE SCALE GENOMIC DNA]</scope>
    <source>
        <strain evidence="1 2">NBRC111893</strain>
    </source>
</reference>
<proteinExistence type="predicted"/>
<name>A0A401FKB5_9LACO</name>
<evidence type="ECO:0000313" key="1">
    <source>
        <dbReference type="EMBL" id="GAY72793.1"/>
    </source>
</evidence>
<dbReference type="Proteomes" id="UP000286974">
    <property type="component" value="Unassembled WGS sequence"/>
</dbReference>
<evidence type="ECO:0000313" key="2">
    <source>
        <dbReference type="Proteomes" id="UP000286974"/>
    </source>
</evidence>
<sequence>MSPSDQKRKFILEFLIPYNHEVSMKVFNKLINASQIMGYSIEQIINEVVTMDSRHDSLLNISYIPSPDGQDCLDGTNETSLISDKGLEVLDVLRQI</sequence>
<dbReference type="EMBL" id="BEXA01000002">
    <property type="protein sequence ID" value="GAY72793.1"/>
    <property type="molecule type" value="Genomic_DNA"/>
</dbReference>
<accession>A0A401FKB5</accession>
<comment type="caution">
    <text evidence="1">The sequence shown here is derived from an EMBL/GenBank/DDBJ whole genome shotgun (WGS) entry which is preliminary data.</text>
</comment>
<dbReference type="RefSeq" id="WP_125008045.1">
    <property type="nucleotide sequence ID" value="NZ_BEXA01000002.1"/>
</dbReference>
<organism evidence="1 2">
    <name type="scientific">Lentilactobacillus kosonis</name>
    <dbReference type="NCBI Taxonomy" id="2810561"/>
    <lineage>
        <taxon>Bacteria</taxon>
        <taxon>Bacillati</taxon>
        <taxon>Bacillota</taxon>
        <taxon>Bacilli</taxon>
        <taxon>Lactobacillales</taxon>
        <taxon>Lactobacillaceae</taxon>
        <taxon>Lentilactobacillus</taxon>
    </lineage>
</organism>